<dbReference type="GO" id="GO:0003723">
    <property type="term" value="F:RNA binding"/>
    <property type="evidence" value="ECO:0007669"/>
    <property type="project" value="UniProtKB-UniRule"/>
</dbReference>
<dbReference type="Pfam" id="PF00076">
    <property type="entry name" value="RRM_1"/>
    <property type="match status" value="1"/>
</dbReference>
<dbReference type="InterPro" id="IPR012677">
    <property type="entry name" value="Nucleotide-bd_a/b_plait_sf"/>
</dbReference>
<name>A0A8K0NY04_LADFU</name>
<dbReference type="InterPro" id="IPR000504">
    <property type="entry name" value="RRM_dom"/>
</dbReference>
<keyword evidence="1 2" id="KW-0694">RNA-binding</keyword>
<proteinExistence type="predicted"/>
<dbReference type="InterPro" id="IPR035979">
    <property type="entry name" value="RBD_domain_sf"/>
</dbReference>
<evidence type="ECO:0000256" key="2">
    <source>
        <dbReference type="PROSITE-ProRule" id="PRU00176"/>
    </source>
</evidence>
<dbReference type="Gene3D" id="3.30.70.330">
    <property type="match status" value="1"/>
</dbReference>
<dbReference type="SUPFAM" id="SSF54928">
    <property type="entry name" value="RNA-binding domain, RBD"/>
    <property type="match status" value="1"/>
</dbReference>
<organism evidence="4 5">
    <name type="scientific">Ladona fulva</name>
    <name type="common">Scarce chaser dragonfly</name>
    <name type="synonym">Libellula fulva</name>
    <dbReference type="NCBI Taxonomy" id="123851"/>
    <lineage>
        <taxon>Eukaryota</taxon>
        <taxon>Metazoa</taxon>
        <taxon>Ecdysozoa</taxon>
        <taxon>Arthropoda</taxon>
        <taxon>Hexapoda</taxon>
        <taxon>Insecta</taxon>
        <taxon>Pterygota</taxon>
        <taxon>Palaeoptera</taxon>
        <taxon>Odonata</taxon>
        <taxon>Epiprocta</taxon>
        <taxon>Anisoptera</taxon>
        <taxon>Libelluloidea</taxon>
        <taxon>Libellulidae</taxon>
        <taxon>Ladona</taxon>
    </lineage>
</organism>
<gene>
    <name evidence="4" type="ORF">J437_LFUL005582</name>
</gene>
<dbReference type="CDD" id="cd12358">
    <property type="entry name" value="RRM1_VICKZ"/>
    <property type="match status" value="1"/>
</dbReference>
<dbReference type="EMBL" id="KZ308181">
    <property type="protein sequence ID" value="KAG8223969.1"/>
    <property type="molecule type" value="Genomic_DNA"/>
</dbReference>
<evidence type="ECO:0000256" key="1">
    <source>
        <dbReference type="ARBA" id="ARBA00022884"/>
    </source>
</evidence>
<evidence type="ECO:0000259" key="3">
    <source>
        <dbReference type="PROSITE" id="PS50102"/>
    </source>
</evidence>
<dbReference type="SMART" id="SM00360">
    <property type="entry name" value="RRM"/>
    <property type="match status" value="1"/>
</dbReference>
<dbReference type="PROSITE" id="PS50102">
    <property type="entry name" value="RRM"/>
    <property type="match status" value="1"/>
</dbReference>
<feature type="domain" description="RRM" evidence="3">
    <location>
        <begin position="90"/>
        <end position="146"/>
    </location>
</feature>
<reference evidence="4" key="2">
    <citation type="submission" date="2017-10" db="EMBL/GenBank/DDBJ databases">
        <title>Ladona fulva Genome sequencing and assembly.</title>
        <authorList>
            <person name="Murali S."/>
            <person name="Richards S."/>
            <person name="Bandaranaike D."/>
            <person name="Bellair M."/>
            <person name="Blankenburg K."/>
            <person name="Chao H."/>
            <person name="Dinh H."/>
            <person name="Doddapaneni H."/>
            <person name="Dugan-Rocha S."/>
            <person name="Elkadiri S."/>
            <person name="Gnanaolivu R."/>
            <person name="Hernandez B."/>
            <person name="Skinner E."/>
            <person name="Javaid M."/>
            <person name="Lee S."/>
            <person name="Li M."/>
            <person name="Ming W."/>
            <person name="Munidasa M."/>
            <person name="Muniz J."/>
            <person name="Nguyen L."/>
            <person name="Hughes D."/>
            <person name="Osuji N."/>
            <person name="Pu L.-L."/>
            <person name="Puazo M."/>
            <person name="Qu C."/>
            <person name="Quiroz J."/>
            <person name="Raj R."/>
            <person name="Weissenberger G."/>
            <person name="Xin Y."/>
            <person name="Zou X."/>
            <person name="Han Y."/>
            <person name="Worley K."/>
            <person name="Muzny D."/>
            <person name="Gibbs R."/>
        </authorList>
    </citation>
    <scope>NUCLEOTIDE SEQUENCE</scope>
    <source>
        <strain evidence="4">Sampled in the wild</strain>
    </source>
</reference>
<keyword evidence="5" id="KW-1185">Reference proteome</keyword>
<dbReference type="Proteomes" id="UP000792457">
    <property type="component" value="Unassembled WGS sequence"/>
</dbReference>
<evidence type="ECO:0000313" key="4">
    <source>
        <dbReference type="EMBL" id="KAG8223969.1"/>
    </source>
</evidence>
<reference evidence="4" key="1">
    <citation type="submission" date="2013-04" db="EMBL/GenBank/DDBJ databases">
        <authorList>
            <person name="Qu J."/>
            <person name="Murali S.C."/>
            <person name="Bandaranaike D."/>
            <person name="Bellair M."/>
            <person name="Blankenburg K."/>
            <person name="Chao H."/>
            <person name="Dinh H."/>
            <person name="Doddapaneni H."/>
            <person name="Downs B."/>
            <person name="Dugan-Rocha S."/>
            <person name="Elkadiri S."/>
            <person name="Gnanaolivu R.D."/>
            <person name="Hernandez B."/>
            <person name="Javaid M."/>
            <person name="Jayaseelan J.C."/>
            <person name="Lee S."/>
            <person name="Li M."/>
            <person name="Ming W."/>
            <person name="Munidasa M."/>
            <person name="Muniz J."/>
            <person name="Nguyen L."/>
            <person name="Ongeri F."/>
            <person name="Osuji N."/>
            <person name="Pu L.-L."/>
            <person name="Puazo M."/>
            <person name="Qu C."/>
            <person name="Quiroz J."/>
            <person name="Raj R."/>
            <person name="Weissenberger G."/>
            <person name="Xin Y."/>
            <person name="Zou X."/>
            <person name="Han Y."/>
            <person name="Richards S."/>
            <person name="Worley K."/>
            <person name="Muzny D."/>
            <person name="Gibbs R."/>
        </authorList>
    </citation>
    <scope>NUCLEOTIDE SEQUENCE</scope>
    <source>
        <strain evidence="4">Sampled in the wild</strain>
    </source>
</reference>
<accession>A0A8K0NY04</accession>
<dbReference type="AlphaFoldDB" id="A0A8K0NY04"/>
<dbReference type="OrthoDB" id="752362at2759"/>
<protein>
    <recommendedName>
        <fullName evidence="3">RRM domain-containing protein</fullName>
    </recommendedName>
</protein>
<sequence>MALALHFSGRSPSPPLPANDYLIQSKGEAGMIETTWPSDRPMSVREYFSSFPALVREKSGSVRGSAFVCFVFLWLFVWTVQVCEQELIMSKLYVGNLPADVNEGTLRQLLLDHSVSCATILVKRGGYAFVDCPDQSMADRAIDKLNDIIRRNLARYFHPLLAER</sequence>
<comment type="caution">
    <text evidence="4">The sequence shown here is derived from an EMBL/GenBank/DDBJ whole genome shotgun (WGS) entry which is preliminary data.</text>
</comment>
<evidence type="ECO:0000313" key="5">
    <source>
        <dbReference type="Proteomes" id="UP000792457"/>
    </source>
</evidence>